<dbReference type="PANTHER" id="PTHR12587:SF18">
    <property type="entry name" value="LIPRIN-BETA-2"/>
    <property type="match status" value="1"/>
</dbReference>
<sequence length="238" mass="26556">MATDASHMLEAALEQMDDIIAGSKAVVEFTNGLYDIGSPVSAGPLQVLQLAEELRVALELQAGDEGRGTLRSQLPCSTAQTLLDWLEKGTVSEVNLQSPPNNETYQERLERLEGDKESLVLSVLVLGKISDLQSCHSDIPHHAAPHCSLSELLSRTSLETQKLDLMDEVSYLKLKLVSMEEEHGHMDGDDKQHKAEVLSLYHPVTSFYQNFFFNWYFLQCGQCAKSCWKMKSASPNYH</sequence>
<dbReference type="AlphaFoldDB" id="A0A8B9KNC7"/>
<evidence type="ECO:0000259" key="2">
    <source>
        <dbReference type="Pfam" id="PF26022"/>
    </source>
</evidence>
<dbReference type="PANTHER" id="PTHR12587">
    <property type="entry name" value="LAR INTERACTING PROTEIN LIP -RELATED PROTEIN"/>
    <property type="match status" value="1"/>
</dbReference>
<evidence type="ECO:0000313" key="3">
    <source>
        <dbReference type="Ensembl" id="ENSAMXP00005040109.1"/>
    </source>
</evidence>
<keyword evidence="1" id="KW-0677">Repeat</keyword>
<accession>A0A8B9KNC7</accession>
<evidence type="ECO:0000256" key="1">
    <source>
        <dbReference type="ARBA" id="ARBA00022737"/>
    </source>
</evidence>
<name>A0A8B9KNC7_ASTMX</name>
<proteinExistence type="predicted"/>
<dbReference type="Proteomes" id="UP000694621">
    <property type="component" value="Unplaced"/>
</dbReference>
<evidence type="ECO:0000313" key="4">
    <source>
        <dbReference type="Proteomes" id="UP000694621"/>
    </source>
</evidence>
<reference evidence="3" key="1">
    <citation type="submission" date="2025-08" db="UniProtKB">
        <authorList>
            <consortium name="Ensembl"/>
        </authorList>
    </citation>
    <scope>IDENTIFICATION</scope>
</reference>
<dbReference type="InterPro" id="IPR029515">
    <property type="entry name" value="Liprin"/>
</dbReference>
<dbReference type="GO" id="GO:0048786">
    <property type="term" value="C:presynaptic active zone"/>
    <property type="evidence" value="ECO:0007669"/>
    <property type="project" value="TreeGrafter"/>
</dbReference>
<dbReference type="GO" id="GO:0007528">
    <property type="term" value="P:neuromuscular junction development"/>
    <property type="evidence" value="ECO:0007669"/>
    <property type="project" value="TreeGrafter"/>
</dbReference>
<dbReference type="Pfam" id="PF26022">
    <property type="entry name" value="CC_Liprin_beta"/>
    <property type="match status" value="1"/>
</dbReference>
<feature type="domain" description="Liprin-beta-1/2 coiled-coil" evidence="2">
    <location>
        <begin position="106"/>
        <end position="200"/>
    </location>
</feature>
<dbReference type="InterPro" id="IPR058914">
    <property type="entry name" value="LIPB1/2_CC"/>
</dbReference>
<organism evidence="3 4">
    <name type="scientific">Astyanax mexicanus</name>
    <name type="common">Blind cave fish</name>
    <name type="synonym">Astyanax fasciatus mexicanus</name>
    <dbReference type="NCBI Taxonomy" id="7994"/>
    <lineage>
        <taxon>Eukaryota</taxon>
        <taxon>Metazoa</taxon>
        <taxon>Chordata</taxon>
        <taxon>Craniata</taxon>
        <taxon>Vertebrata</taxon>
        <taxon>Euteleostomi</taxon>
        <taxon>Actinopterygii</taxon>
        <taxon>Neopterygii</taxon>
        <taxon>Teleostei</taxon>
        <taxon>Ostariophysi</taxon>
        <taxon>Characiformes</taxon>
        <taxon>Characoidei</taxon>
        <taxon>Acestrorhamphidae</taxon>
        <taxon>Acestrorhamphinae</taxon>
        <taxon>Astyanax</taxon>
    </lineage>
</organism>
<dbReference type="Ensembl" id="ENSAMXT00005043674.1">
    <property type="protein sequence ID" value="ENSAMXP00005040109.1"/>
    <property type="gene ID" value="ENSAMXG00005018881.1"/>
</dbReference>
<protein>
    <recommendedName>
        <fullName evidence="2">Liprin-beta-1/2 coiled-coil domain-containing protein</fullName>
    </recommendedName>
</protein>